<sequence>MDTKRRGLAVRRPLQLRDNNVAVAPSTVVIGKTPKQKPKSRAAARPLLPPPPPALEKLRARAECAEAMAGVAEVSLAEELERARERRGRLRAAREVTQRDLDGRAAALDREAEMWGHRTEEQRRLVAELMRLIGMPEVYTPVESLRCREERKRREAVALARSASRVNTSSSFFVTCHFCCSGYS</sequence>
<organism evidence="2 3">
    <name type="scientific">Eleusine coracana subsp. coracana</name>
    <dbReference type="NCBI Taxonomy" id="191504"/>
    <lineage>
        <taxon>Eukaryota</taxon>
        <taxon>Viridiplantae</taxon>
        <taxon>Streptophyta</taxon>
        <taxon>Embryophyta</taxon>
        <taxon>Tracheophyta</taxon>
        <taxon>Spermatophyta</taxon>
        <taxon>Magnoliopsida</taxon>
        <taxon>Liliopsida</taxon>
        <taxon>Poales</taxon>
        <taxon>Poaceae</taxon>
        <taxon>PACMAD clade</taxon>
        <taxon>Chloridoideae</taxon>
        <taxon>Cynodonteae</taxon>
        <taxon>Eleusininae</taxon>
        <taxon>Eleusine</taxon>
    </lineage>
</organism>
<evidence type="ECO:0000313" key="3">
    <source>
        <dbReference type="Proteomes" id="UP001054889"/>
    </source>
</evidence>
<comment type="caution">
    <text evidence="2">The sequence shown here is derived from an EMBL/GenBank/DDBJ whole genome shotgun (WGS) entry which is preliminary data.</text>
</comment>
<evidence type="ECO:0000313" key="2">
    <source>
        <dbReference type="EMBL" id="GJM88270.1"/>
    </source>
</evidence>
<dbReference type="PANTHER" id="PTHR36790:SF1">
    <property type="entry name" value="MYELIN TRANSCRIPTION FACTOR"/>
    <property type="match status" value="1"/>
</dbReference>
<dbReference type="EMBL" id="BQKI01000002">
    <property type="protein sequence ID" value="GJM88270.1"/>
    <property type="molecule type" value="Genomic_DNA"/>
</dbReference>
<dbReference type="Proteomes" id="UP001054889">
    <property type="component" value="Unassembled WGS sequence"/>
</dbReference>
<proteinExistence type="predicted"/>
<reference evidence="2" key="1">
    <citation type="journal article" date="2018" name="DNA Res.">
        <title>Multiple hybrid de novo genome assembly of finger millet, an orphan allotetraploid crop.</title>
        <authorList>
            <person name="Hatakeyama M."/>
            <person name="Aluri S."/>
            <person name="Balachadran M.T."/>
            <person name="Sivarajan S.R."/>
            <person name="Patrignani A."/>
            <person name="Gruter S."/>
            <person name="Poveda L."/>
            <person name="Shimizu-Inatsugi R."/>
            <person name="Baeten J."/>
            <person name="Francoijs K.J."/>
            <person name="Nataraja K.N."/>
            <person name="Reddy Y.A.N."/>
            <person name="Phadnis S."/>
            <person name="Ravikumar R.L."/>
            <person name="Schlapbach R."/>
            <person name="Sreeman S.M."/>
            <person name="Shimizu K.K."/>
        </authorList>
    </citation>
    <scope>NUCLEOTIDE SEQUENCE</scope>
</reference>
<protein>
    <submittedName>
        <fullName evidence="2">Uncharacterized protein</fullName>
    </submittedName>
</protein>
<name>A0AAV5BRB4_ELECO</name>
<dbReference type="AlphaFoldDB" id="A0AAV5BRB4"/>
<gene>
    <name evidence="2" type="primary">ga04310</name>
    <name evidence="2" type="ORF">PR202_ga04310</name>
</gene>
<reference evidence="2" key="2">
    <citation type="submission" date="2021-12" db="EMBL/GenBank/DDBJ databases">
        <title>Resequencing data analysis of finger millet.</title>
        <authorList>
            <person name="Hatakeyama M."/>
            <person name="Aluri S."/>
            <person name="Balachadran M.T."/>
            <person name="Sivarajan S.R."/>
            <person name="Poveda L."/>
            <person name="Shimizu-Inatsugi R."/>
            <person name="Schlapbach R."/>
            <person name="Sreeman S.M."/>
            <person name="Shimizu K.K."/>
        </authorList>
    </citation>
    <scope>NUCLEOTIDE SEQUENCE</scope>
</reference>
<accession>A0AAV5BRB4</accession>
<keyword evidence="3" id="KW-1185">Reference proteome</keyword>
<feature type="region of interest" description="Disordered" evidence="1">
    <location>
        <begin position="30"/>
        <end position="54"/>
    </location>
</feature>
<evidence type="ECO:0000256" key="1">
    <source>
        <dbReference type="SAM" id="MobiDB-lite"/>
    </source>
</evidence>
<dbReference type="PANTHER" id="PTHR36790">
    <property type="entry name" value="MYELIN TRANSCRIPTION FACTOR"/>
    <property type="match status" value="1"/>
</dbReference>